<feature type="domain" description="Phage tail collar" evidence="1">
    <location>
        <begin position="7"/>
        <end position="63"/>
    </location>
</feature>
<accession>A0A2T0RMN0</accession>
<dbReference type="RefSeq" id="WP_106140911.1">
    <property type="nucleotide sequence ID" value="NZ_PVTE01000045.1"/>
</dbReference>
<sequence>MYECYLGQIQPIGFGYAPKGWTLCQGQLLAITQNTALFSLLGTTYGGDGVTTFALPDLRARVPIGTGQGGGLPSYAQGQPGGLEQVTLTVNNMPPHIHQVQGTMKAGGTGEFDNPDGVYLADGTLKEYSTGPKNTTMQANSVNGNLTTTGGNQAHENRPPFIAMNYAIALVGIYPSFD</sequence>
<dbReference type="OrthoDB" id="9810174at2"/>
<dbReference type="Proteomes" id="UP000238375">
    <property type="component" value="Unassembled WGS sequence"/>
</dbReference>
<organism evidence="2 3">
    <name type="scientific">Spirosoma oryzae</name>
    <dbReference type="NCBI Taxonomy" id="1469603"/>
    <lineage>
        <taxon>Bacteria</taxon>
        <taxon>Pseudomonadati</taxon>
        <taxon>Bacteroidota</taxon>
        <taxon>Cytophagia</taxon>
        <taxon>Cytophagales</taxon>
        <taxon>Cytophagaceae</taxon>
        <taxon>Spirosoma</taxon>
    </lineage>
</organism>
<keyword evidence="3" id="KW-1185">Reference proteome</keyword>
<dbReference type="Pfam" id="PF07484">
    <property type="entry name" value="Collar"/>
    <property type="match status" value="1"/>
</dbReference>
<evidence type="ECO:0000313" key="2">
    <source>
        <dbReference type="EMBL" id="PRY22444.1"/>
    </source>
</evidence>
<dbReference type="SUPFAM" id="SSF88874">
    <property type="entry name" value="Receptor-binding domain of short tail fibre protein gp12"/>
    <property type="match status" value="1"/>
</dbReference>
<dbReference type="InterPro" id="IPR011083">
    <property type="entry name" value="Phage_tail_collar_dom"/>
</dbReference>
<dbReference type="AlphaFoldDB" id="A0A2T0RMN0"/>
<dbReference type="InterPro" id="IPR037053">
    <property type="entry name" value="Phage_tail_collar_dom_sf"/>
</dbReference>
<evidence type="ECO:0000259" key="1">
    <source>
        <dbReference type="Pfam" id="PF07484"/>
    </source>
</evidence>
<name>A0A2T0RMN0_9BACT</name>
<protein>
    <submittedName>
        <fullName evidence="2">Microcystin-dependent protein</fullName>
    </submittedName>
</protein>
<dbReference type="EMBL" id="PVTE01000045">
    <property type="protein sequence ID" value="PRY22444.1"/>
    <property type="molecule type" value="Genomic_DNA"/>
</dbReference>
<reference evidence="2 3" key="1">
    <citation type="submission" date="2018-03" db="EMBL/GenBank/DDBJ databases">
        <title>Genomic Encyclopedia of Archaeal and Bacterial Type Strains, Phase II (KMG-II): from individual species to whole genera.</title>
        <authorList>
            <person name="Goeker M."/>
        </authorList>
    </citation>
    <scope>NUCLEOTIDE SEQUENCE [LARGE SCALE GENOMIC DNA]</scope>
    <source>
        <strain evidence="2 3">DSM 28354</strain>
    </source>
</reference>
<proteinExistence type="predicted"/>
<dbReference type="Gene3D" id="3.90.1340.10">
    <property type="entry name" value="Phage tail collar domain"/>
    <property type="match status" value="1"/>
</dbReference>
<comment type="caution">
    <text evidence="2">The sequence shown here is derived from an EMBL/GenBank/DDBJ whole genome shotgun (WGS) entry which is preliminary data.</text>
</comment>
<gene>
    <name evidence="2" type="ORF">CLV58_1453</name>
</gene>
<evidence type="ECO:0000313" key="3">
    <source>
        <dbReference type="Proteomes" id="UP000238375"/>
    </source>
</evidence>